<gene>
    <name evidence="1" type="ORF">D5086_0000235640</name>
</gene>
<sequence length="196" mass="22198">MQTRRAQGLCFHCNDRFTTGYRCKKPQLLLLKGQKDVVECKDTSVQQASEVNQDIDVVETQEPAIEPEITLQALTGWSTPKVMRMIAKIGHLEAIVLIDSGLTHNFTSECLASMLRMLVVSVERFIVRVANGKKTCQRSFNKVLVDLQGTKFYLKLFSLPLSGLDLVLGIQWLEMLGSMVCNLKLLTIDFIWDNYI</sequence>
<name>A0A4U5P416_POPAL</name>
<dbReference type="AlphaFoldDB" id="A0A4U5P416"/>
<dbReference type="Pfam" id="PF08284">
    <property type="entry name" value="RVP_2"/>
    <property type="match status" value="1"/>
</dbReference>
<comment type="caution">
    <text evidence="1">The sequence shown here is derived from an EMBL/GenBank/DDBJ whole genome shotgun (WGS) entry which is preliminary data.</text>
</comment>
<evidence type="ECO:0000313" key="1">
    <source>
        <dbReference type="EMBL" id="TKR90184.1"/>
    </source>
</evidence>
<evidence type="ECO:0008006" key="2">
    <source>
        <dbReference type="Google" id="ProtNLM"/>
    </source>
</evidence>
<dbReference type="InterPro" id="IPR021109">
    <property type="entry name" value="Peptidase_aspartic_dom_sf"/>
</dbReference>
<accession>A0A4U5P416</accession>
<dbReference type="EMBL" id="RCHU01000892">
    <property type="protein sequence ID" value="TKR90184.1"/>
    <property type="molecule type" value="Genomic_DNA"/>
</dbReference>
<protein>
    <recommendedName>
        <fullName evidence="2">RVP_2 domain-containing protein</fullName>
    </recommendedName>
</protein>
<dbReference type="CDD" id="cd00303">
    <property type="entry name" value="retropepsin_like"/>
    <property type="match status" value="1"/>
</dbReference>
<dbReference type="Gene3D" id="2.40.70.10">
    <property type="entry name" value="Acid Proteases"/>
    <property type="match status" value="1"/>
</dbReference>
<organism evidence="1">
    <name type="scientific">Populus alba</name>
    <name type="common">White poplar</name>
    <dbReference type="NCBI Taxonomy" id="43335"/>
    <lineage>
        <taxon>Eukaryota</taxon>
        <taxon>Viridiplantae</taxon>
        <taxon>Streptophyta</taxon>
        <taxon>Embryophyta</taxon>
        <taxon>Tracheophyta</taxon>
        <taxon>Spermatophyta</taxon>
        <taxon>Magnoliopsida</taxon>
        <taxon>eudicotyledons</taxon>
        <taxon>Gunneridae</taxon>
        <taxon>Pentapetalae</taxon>
        <taxon>rosids</taxon>
        <taxon>fabids</taxon>
        <taxon>Malpighiales</taxon>
        <taxon>Salicaceae</taxon>
        <taxon>Saliceae</taxon>
        <taxon>Populus</taxon>
    </lineage>
</organism>
<reference evidence="1" key="1">
    <citation type="submission" date="2018-10" db="EMBL/GenBank/DDBJ databases">
        <title>Population genomic analysis revealed the cold adaptation of white poplar.</title>
        <authorList>
            <person name="Liu Y.-J."/>
        </authorList>
    </citation>
    <scope>NUCLEOTIDE SEQUENCE [LARGE SCALE GENOMIC DNA]</scope>
    <source>
        <strain evidence="1">PAL-ZL1</strain>
    </source>
</reference>
<dbReference type="SUPFAM" id="SSF50630">
    <property type="entry name" value="Acid proteases"/>
    <property type="match status" value="1"/>
</dbReference>
<proteinExistence type="predicted"/>